<organism evidence="2 3">
    <name type="scientific">Daphnia magna</name>
    <dbReference type="NCBI Taxonomy" id="35525"/>
    <lineage>
        <taxon>Eukaryota</taxon>
        <taxon>Metazoa</taxon>
        <taxon>Ecdysozoa</taxon>
        <taxon>Arthropoda</taxon>
        <taxon>Crustacea</taxon>
        <taxon>Branchiopoda</taxon>
        <taxon>Diplostraca</taxon>
        <taxon>Cladocera</taxon>
        <taxon>Anomopoda</taxon>
        <taxon>Daphniidae</taxon>
        <taxon>Daphnia</taxon>
    </lineage>
</organism>
<proteinExistence type="predicted"/>
<evidence type="ECO:0000313" key="2">
    <source>
        <dbReference type="EMBL" id="KAK4006867.1"/>
    </source>
</evidence>
<gene>
    <name evidence="2" type="ORF">OUZ56_012022</name>
</gene>
<evidence type="ECO:0000256" key="1">
    <source>
        <dbReference type="SAM" id="MobiDB-lite"/>
    </source>
</evidence>
<comment type="caution">
    <text evidence="2">The sequence shown here is derived from an EMBL/GenBank/DDBJ whole genome shotgun (WGS) entry which is preliminary data.</text>
</comment>
<dbReference type="Proteomes" id="UP001234178">
    <property type="component" value="Unassembled WGS sequence"/>
</dbReference>
<evidence type="ECO:0000313" key="3">
    <source>
        <dbReference type="Proteomes" id="UP001234178"/>
    </source>
</evidence>
<feature type="compositionally biased region" description="Polar residues" evidence="1">
    <location>
        <begin position="85"/>
        <end position="99"/>
    </location>
</feature>
<keyword evidence="3" id="KW-1185">Reference proteome</keyword>
<feature type="compositionally biased region" description="Polar residues" evidence="1">
    <location>
        <begin position="11"/>
        <end position="20"/>
    </location>
</feature>
<feature type="region of interest" description="Disordered" evidence="1">
    <location>
        <begin position="85"/>
        <end position="108"/>
    </location>
</feature>
<reference evidence="2 3" key="1">
    <citation type="journal article" date="2023" name="Nucleic Acids Res.">
        <title>The hologenome of Daphnia magna reveals possible DNA methylation and microbiome-mediated evolution of the host genome.</title>
        <authorList>
            <person name="Chaturvedi A."/>
            <person name="Li X."/>
            <person name="Dhandapani V."/>
            <person name="Marshall H."/>
            <person name="Kissane S."/>
            <person name="Cuenca-Cambronero M."/>
            <person name="Asole G."/>
            <person name="Calvet F."/>
            <person name="Ruiz-Romero M."/>
            <person name="Marangio P."/>
            <person name="Guigo R."/>
            <person name="Rago D."/>
            <person name="Mirbahai L."/>
            <person name="Eastwood N."/>
            <person name="Colbourne J.K."/>
            <person name="Zhou J."/>
            <person name="Mallon E."/>
            <person name="Orsini L."/>
        </authorList>
    </citation>
    <scope>NUCLEOTIDE SEQUENCE [LARGE SCALE GENOMIC DNA]</scope>
    <source>
        <strain evidence="2">LRV0_1</strain>
    </source>
</reference>
<accession>A0ABQ9Z1T6</accession>
<feature type="compositionally biased region" description="Low complexity" evidence="1">
    <location>
        <begin position="21"/>
        <end position="33"/>
    </location>
</feature>
<name>A0ABQ9Z1T6_9CRUS</name>
<protein>
    <submittedName>
        <fullName evidence="2">Uncharacterized protein</fullName>
    </submittedName>
</protein>
<sequence length="122" mass="12690">MVSMSGDRQRSASTSVVQEVSTSKDSPSASTSTVAGTSNCSKDKKMSGTSSGPTMGHVLPNSLATVCGSNGMAPAPSAVNSLTRRATANAANPSEQGQLHNEESPNHIVYRKRYHQFCTDTA</sequence>
<dbReference type="EMBL" id="JAOYFB010000002">
    <property type="protein sequence ID" value="KAK4006867.1"/>
    <property type="molecule type" value="Genomic_DNA"/>
</dbReference>
<feature type="region of interest" description="Disordered" evidence="1">
    <location>
        <begin position="1"/>
        <end position="57"/>
    </location>
</feature>